<feature type="compositionally biased region" description="Acidic residues" evidence="1">
    <location>
        <begin position="178"/>
        <end position="188"/>
    </location>
</feature>
<dbReference type="Proteomes" id="UP001219525">
    <property type="component" value="Unassembled WGS sequence"/>
</dbReference>
<sequence length="641" mass="70909">MSSAPHVSPDPVSDKPVARKYRFPPFPEAPEGVAPIPFKDFKESGIQVFTADDEAEKDGLGIPTIALRVKHDMDVSKTNSNYKKKPVREMAAARPGWRNEWWEDWEEGEDLRNHGPYNINSAAIDRFHQAASDFQKYRRFPPIVTNVQGLWDQFRIFAGLLGMPPVWNVASENKAEDDGQVSDDDFEEDSKPKFVNQGGPGEKRYPPRLRPRAPYELYGKDPVIVQDNDEIKELLDEARATKEDKVVDFLEDPGRQIQIFLSSYMKNQGLVWTDRNLINAPHLLRFFVRYLLRNGVLPDKTSERSLRSALDIIDIAAKELPLTAEVSKLLPDDFSVACQSHWGRKVGYVWDVSDSDSVDSVAGEPDAKRVKLDSAPVDAFESVLKEENVEVLKKEDLEAEAEADSAWGEPDADDASPPAADPNNPWDAAGESDWNPPARPSLLALLGPTALPLTHTPGIVEWSVRRVKELLPPPASRPPLPAAAAGAPDAEAVEHAVEAGMWRAVLAPWPAWDARDADPALSAPRILRSSLGALAQPGDAATEAARGPAGLKPHDMLRDDITLLVQPAAAAKLCVGMGLGGTWVQLARVQDHTQPDGDEAVDGAVDKKKKKSLTKAQKERRGLRYWYLDELMMILPSYWLA</sequence>
<evidence type="ECO:0000256" key="1">
    <source>
        <dbReference type="SAM" id="MobiDB-lite"/>
    </source>
</evidence>
<dbReference type="Pfam" id="PF09692">
    <property type="entry name" value="Arb1"/>
    <property type="match status" value="1"/>
</dbReference>
<organism evidence="2 3">
    <name type="scientific">Mycena pura</name>
    <dbReference type="NCBI Taxonomy" id="153505"/>
    <lineage>
        <taxon>Eukaryota</taxon>
        <taxon>Fungi</taxon>
        <taxon>Dikarya</taxon>
        <taxon>Basidiomycota</taxon>
        <taxon>Agaricomycotina</taxon>
        <taxon>Agaricomycetes</taxon>
        <taxon>Agaricomycetidae</taxon>
        <taxon>Agaricales</taxon>
        <taxon>Marasmiineae</taxon>
        <taxon>Mycenaceae</taxon>
        <taxon>Mycena</taxon>
    </lineage>
</organism>
<dbReference type="AlphaFoldDB" id="A0AAD6V4M8"/>
<reference evidence="2" key="1">
    <citation type="submission" date="2023-03" db="EMBL/GenBank/DDBJ databases">
        <title>Massive genome expansion in bonnet fungi (Mycena s.s.) driven by repeated elements and novel gene families across ecological guilds.</title>
        <authorList>
            <consortium name="Lawrence Berkeley National Laboratory"/>
            <person name="Harder C.B."/>
            <person name="Miyauchi S."/>
            <person name="Viragh M."/>
            <person name="Kuo A."/>
            <person name="Thoen E."/>
            <person name="Andreopoulos B."/>
            <person name="Lu D."/>
            <person name="Skrede I."/>
            <person name="Drula E."/>
            <person name="Henrissat B."/>
            <person name="Morin E."/>
            <person name="Kohler A."/>
            <person name="Barry K."/>
            <person name="LaButti K."/>
            <person name="Morin E."/>
            <person name="Salamov A."/>
            <person name="Lipzen A."/>
            <person name="Mereny Z."/>
            <person name="Hegedus B."/>
            <person name="Baldrian P."/>
            <person name="Stursova M."/>
            <person name="Weitz H."/>
            <person name="Taylor A."/>
            <person name="Grigoriev I.V."/>
            <person name="Nagy L.G."/>
            <person name="Martin F."/>
            <person name="Kauserud H."/>
        </authorList>
    </citation>
    <scope>NUCLEOTIDE SEQUENCE</scope>
    <source>
        <strain evidence="2">9144</strain>
    </source>
</reference>
<evidence type="ECO:0000313" key="2">
    <source>
        <dbReference type="EMBL" id="KAJ7202550.1"/>
    </source>
</evidence>
<gene>
    <name evidence="2" type="ORF">GGX14DRAFT_653628</name>
</gene>
<dbReference type="EMBL" id="JARJCW010000054">
    <property type="protein sequence ID" value="KAJ7202550.1"/>
    <property type="molecule type" value="Genomic_DNA"/>
</dbReference>
<proteinExistence type="predicted"/>
<dbReference type="GO" id="GO:0031047">
    <property type="term" value="P:regulatory ncRNA-mediated gene silencing"/>
    <property type="evidence" value="ECO:0007669"/>
    <property type="project" value="InterPro"/>
</dbReference>
<name>A0AAD6V4M8_9AGAR</name>
<dbReference type="InterPro" id="IPR018606">
    <property type="entry name" value="Arb1"/>
</dbReference>
<dbReference type="GO" id="GO:0033167">
    <property type="term" value="C:ARC complex"/>
    <property type="evidence" value="ECO:0007669"/>
    <property type="project" value="InterPro"/>
</dbReference>
<accession>A0AAD6V4M8</accession>
<feature type="region of interest" description="Disordered" evidence="1">
    <location>
        <begin position="174"/>
        <end position="210"/>
    </location>
</feature>
<keyword evidence="3" id="KW-1185">Reference proteome</keyword>
<comment type="caution">
    <text evidence="2">The sequence shown here is derived from an EMBL/GenBank/DDBJ whole genome shotgun (WGS) entry which is preliminary data.</text>
</comment>
<protein>
    <submittedName>
        <fullName evidence="2">Uncharacterized protein</fullName>
    </submittedName>
</protein>
<evidence type="ECO:0000313" key="3">
    <source>
        <dbReference type="Proteomes" id="UP001219525"/>
    </source>
</evidence>
<feature type="region of interest" description="Disordered" evidence="1">
    <location>
        <begin position="394"/>
        <end position="441"/>
    </location>
</feature>
<feature type="compositionally biased region" description="Low complexity" evidence="1">
    <location>
        <begin position="415"/>
        <end position="429"/>
    </location>
</feature>
<feature type="region of interest" description="Disordered" evidence="1">
    <location>
        <begin position="1"/>
        <end position="28"/>
    </location>
</feature>